<proteinExistence type="predicted"/>
<comment type="caution">
    <text evidence="1">The sequence shown here is derived from an EMBL/GenBank/DDBJ whole genome shotgun (WGS) entry which is preliminary data.</text>
</comment>
<dbReference type="AlphaFoldDB" id="A0A0D8ZRR7"/>
<sequence length="430" mass="48603">MSEAENTKNWALEELMNYVNSLTDTQTNVSYSNSLQATMPRNQTENYRNWALDELMDYLDTLAENQIETSDSSLFAANMPQSDRPVIALQSNEVSNIPSEKPQEIDNKFFLQVEAKNKQQGAIAPSNMTNLVALIQQLRSSNSNLGKRVTDLSQAMTQFHQALESQKAQNQVAQTMLLEKDRALEAACQTIECQQNLIETLNTELASHKEFVAQSQAIYSEQSYQLLEAKNTCRDLRTRLHREQQHSVQLKFALEKCLATPAINQQYINHPTDLEADFAVPKAPPIKTWTVKTPCKGTIELDWERHQPETDLVNEAAVVETDEPNIGIEQPIVAEELPSDRDNEIIEVQWQELANLVENNLQDEAIASLTADLLAELDEDPNVSSPVETETSYFNANKNWPSPVVYPSRPPKGLKSLAAIELPHFRRRRA</sequence>
<evidence type="ECO:0000313" key="1">
    <source>
        <dbReference type="EMBL" id="KJH71503.1"/>
    </source>
</evidence>
<organism evidence="1 2">
    <name type="scientific">Aliterella atlantica CENA595</name>
    <dbReference type="NCBI Taxonomy" id="1618023"/>
    <lineage>
        <taxon>Bacteria</taxon>
        <taxon>Bacillati</taxon>
        <taxon>Cyanobacteriota</taxon>
        <taxon>Cyanophyceae</taxon>
        <taxon>Chroococcidiopsidales</taxon>
        <taxon>Aliterellaceae</taxon>
        <taxon>Aliterella</taxon>
    </lineage>
</organism>
<name>A0A0D8ZRR7_9CYAN</name>
<protein>
    <submittedName>
        <fullName evidence="1">Uncharacterized protein</fullName>
    </submittedName>
</protein>
<dbReference type="Proteomes" id="UP000032452">
    <property type="component" value="Unassembled WGS sequence"/>
</dbReference>
<reference evidence="1 2" key="1">
    <citation type="submission" date="2015-02" db="EMBL/GenBank/DDBJ databases">
        <title>Draft genome of a novel marine cyanobacterium (Chroococcales) isolated from South Atlantic Ocean.</title>
        <authorList>
            <person name="Rigonato J."/>
            <person name="Alvarenga D.O."/>
            <person name="Branco L.H."/>
            <person name="Varani A.M."/>
            <person name="Brandini F.P."/>
            <person name="Fiore M.F."/>
        </authorList>
    </citation>
    <scope>NUCLEOTIDE SEQUENCE [LARGE SCALE GENOMIC DNA]</scope>
    <source>
        <strain evidence="1 2">CENA595</strain>
    </source>
</reference>
<evidence type="ECO:0000313" key="2">
    <source>
        <dbReference type="Proteomes" id="UP000032452"/>
    </source>
</evidence>
<dbReference type="OrthoDB" id="419021at2"/>
<gene>
    <name evidence="1" type="ORF">UH38_11925</name>
</gene>
<dbReference type="STRING" id="1618023.UH38_11925"/>
<accession>A0A0D8ZRR7</accession>
<dbReference type="RefSeq" id="WP_045054880.1">
    <property type="nucleotide sequence ID" value="NZ_CAWMDP010000048.1"/>
</dbReference>
<keyword evidence="2" id="KW-1185">Reference proteome</keyword>
<dbReference type="EMBL" id="JYON01000011">
    <property type="protein sequence ID" value="KJH71503.1"/>
    <property type="molecule type" value="Genomic_DNA"/>
</dbReference>